<evidence type="ECO:0000313" key="2">
    <source>
        <dbReference type="WBParaSite" id="nRc.2.0.1.t44561-RA"/>
    </source>
</evidence>
<protein>
    <submittedName>
        <fullName evidence="2">Glutaredoxin domain-containing protein</fullName>
    </submittedName>
</protein>
<organism evidence="1 2">
    <name type="scientific">Romanomermis culicivorax</name>
    <name type="common">Nematode worm</name>
    <dbReference type="NCBI Taxonomy" id="13658"/>
    <lineage>
        <taxon>Eukaryota</taxon>
        <taxon>Metazoa</taxon>
        <taxon>Ecdysozoa</taxon>
        <taxon>Nematoda</taxon>
        <taxon>Enoplea</taxon>
        <taxon>Dorylaimia</taxon>
        <taxon>Mermithida</taxon>
        <taxon>Mermithoidea</taxon>
        <taxon>Mermithidae</taxon>
        <taxon>Romanomermis</taxon>
    </lineage>
</organism>
<evidence type="ECO:0000313" key="1">
    <source>
        <dbReference type="Proteomes" id="UP000887565"/>
    </source>
</evidence>
<accession>A0A915L255</accession>
<dbReference type="SUPFAM" id="SSF52833">
    <property type="entry name" value="Thioredoxin-like"/>
    <property type="match status" value="1"/>
</dbReference>
<keyword evidence="1" id="KW-1185">Reference proteome</keyword>
<sequence length="440" mass="49116">MLFENYVPLTVCVAITLLNVAENQEIINDPQNLHQPYDARQFKNFETDRSLDPRLLKMLASTGPAFSPIVDEDTTLEPQGAPRPPINVQEANYMSAVASLPQRGGLLGVAPPVLNNAKQYSNVESQTQIFDGNLESRSGQRALHLDGMQKEAMIKDMMLRAIQQNQGRFVSPRYPPINGQNFPNLLQQGPMMTNFPRYVQNMGGTLPGQMSPIFNSPRQYQLADQVDRGCSPDCYNQSVKKDVSLSPIQKRSRRLSPTKITIYISNIVFQGSFSFSPMPFNSNSNNAWEAENALLQWKNGQNYQSSAPSAWNIGANKGAMNGVVAFSAPSTENVDQKEKNLTANQQPVNVSIVAFTKSSCGQNCVELEKIFKNYHNLSADIFEVEKMPLDGQEALLSLYQRSGIRVMPQVYICNKFVGGIDKIRHLQKTKKLDDIVKRCS</sequence>
<dbReference type="AlphaFoldDB" id="A0A915L255"/>
<dbReference type="Proteomes" id="UP000887565">
    <property type="component" value="Unplaced"/>
</dbReference>
<name>A0A915L255_ROMCU</name>
<dbReference type="PROSITE" id="PS51354">
    <property type="entry name" value="GLUTAREDOXIN_2"/>
    <property type="match status" value="1"/>
</dbReference>
<reference evidence="2" key="1">
    <citation type="submission" date="2022-11" db="UniProtKB">
        <authorList>
            <consortium name="WormBaseParasite"/>
        </authorList>
    </citation>
    <scope>IDENTIFICATION</scope>
</reference>
<proteinExistence type="predicted"/>
<dbReference type="WBParaSite" id="nRc.2.0.1.t44561-RA">
    <property type="protein sequence ID" value="nRc.2.0.1.t44561-RA"/>
    <property type="gene ID" value="nRc.2.0.1.g44561"/>
</dbReference>
<dbReference type="Gene3D" id="3.40.30.10">
    <property type="entry name" value="Glutaredoxin"/>
    <property type="match status" value="1"/>
</dbReference>
<dbReference type="InterPro" id="IPR036249">
    <property type="entry name" value="Thioredoxin-like_sf"/>
</dbReference>